<evidence type="ECO:0000259" key="9">
    <source>
        <dbReference type="Pfam" id="PF04290"/>
    </source>
</evidence>
<feature type="transmembrane region" description="Helical" evidence="8">
    <location>
        <begin position="130"/>
        <end position="149"/>
    </location>
</feature>
<accession>A0A382IWE3</accession>
<keyword evidence="6 8" id="KW-1133">Transmembrane helix</keyword>
<feature type="transmembrane region" description="Helical" evidence="8">
    <location>
        <begin position="84"/>
        <end position="110"/>
    </location>
</feature>
<feature type="transmembrane region" description="Helical" evidence="8">
    <location>
        <begin position="12"/>
        <end position="34"/>
    </location>
</feature>
<dbReference type="InterPro" id="IPR007387">
    <property type="entry name" value="TRAP_DctQ"/>
</dbReference>
<feature type="non-terminal residue" evidence="10">
    <location>
        <position position="1"/>
    </location>
</feature>
<evidence type="ECO:0000256" key="7">
    <source>
        <dbReference type="ARBA" id="ARBA00023136"/>
    </source>
</evidence>
<protein>
    <recommendedName>
        <fullName evidence="9">Tripartite ATP-independent periplasmic transporters DctQ component domain-containing protein</fullName>
    </recommendedName>
</protein>
<evidence type="ECO:0000313" key="10">
    <source>
        <dbReference type="EMBL" id="SVC03437.1"/>
    </source>
</evidence>
<keyword evidence="7 8" id="KW-0472">Membrane</keyword>
<evidence type="ECO:0000256" key="8">
    <source>
        <dbReference type="SAM" id="Phobius"/>
    </source>
</evidence>
<gene>
    <name evidence="10" type="ORF">METZ01_LOCUS256291</name>
</gene>
<comment type="subcellular location">
    <subcellularLocation>
        <location evidence="1">Cell inner membrane</location>
        <topology evidence="1">Multi-pass membrane protein</topology>
    </subcellularLocation>
</comment>
<organism evidence="10">
    <name type="scientific">marine metagenome</name>
    <dbReference type="NCBI Taxonomy" id="408172"/>
    <lineage>
        <taxon>unclassified sequences</taxon>
        <taxon>metagenomes</taxon>
        <taxon>ecological metagenomes</taxon>
    </lineage>
</organism>
<keyword evidence="3" id="KW-1003">Cell membrane</keyword>
<feature type="transmembrane region" description="Helical" evidence="8">
    <location>
        <begin position="46"/>
        <end position="63"/>
    </location>
</feature>
<dbReference type="GO" id="GO:0005886">
    <property type="term" value="C:plasma membrane"/>
    <property type="evidence" value="ECO:0007669"/>
    <property type="project" value="UniProtKB-SubCell"/>
</dbReference>
<dbReference type="EMBL" id="UINC01069789">
    <property type="protein sequence ID" value="SVC03437.1"/>
    <property type="molecule type" value="Genomic_DNA"/>
</dbReference>
<sequence>KIDTFTEYTGKCISSLVIILVLLVGYDVSMRYLFNSGSIAIQELEWHLFSIIFLLGSAYTLKHNEHVRLDIFYNSKFMNETTRAWFDVLGTLLILLPFCLLIIVSAWPFVTQAYIHNETSPDPGGLSARWLIKSTIPLGFFMLLMQGVAEALKKLLSALDDN</sequence>
<evidence type="ECO:0000256" key="6">
    <source>
        <dbReference type="ARBA" id="ARBA00022989"/>
    </source>
</evidence>
<keyword evidence="2" id="KW-0813">Transport</keyword>
<name>A0A382IWE3_9ZZZZ</name>
<dbReference type="PANTHER" id="PTHR35011:SF4">
    <property type="entry name" value="SLL1102 PROTEIN"/>
    <property type="match status" value="1"/>
</dbReference>
<evidence type="ECO:0000256" key="1">
    <source>
        <dbReference type="ARBA" id="ARBA00004429"/>
    </source>
</evidence>
<keyword evidence="4" id="KW-0997">Cell inner membrane</keyword>
<evidence type="ECO:0000256" key="5">
    <source>
        <dbReference type="ARBA" id="ARBA00022692"/>
    </source>
</evidence>
<keyword evidence="5 8" id="KW-0812">Transmembrane</keyword>
<dbReference type="Pfam" id="PF04290">
    <property type="entry name" value="DctQ"/>
    <property type="match status" value="1"/>
</dbReference>
<dbReference type="PANTHER" id="PTHR35011">
    <property type="entry name" value="2,3-DIKETO-L-GULONATE TRAP TRANSPORTER SMALL PERMEASE PROTEIN YIAM"/>
    <property type="match status" value="1"/>
</dbReference>
<proteinExistence type="predicted"/>
<evidence type="ECO:0000256" key="4">
    <source>
        <dbReference type="ARBA" id="ARBA00022519"/>
    </source>
</evidence>
<reference evidence="10" key="1">
    <citation type="submission" date="2018-05" db="EMBL/GenBank/DDBJ databases">
        <authorList>
            <person name="Lanie J.A."/>
            <person name="Ng W.-L."/>
            <person name="Kazmierczak K.M."/>
            <person name="Andrzejewski T.M."/>
            <person name="Davidsen T.M."/>
            <person name="Wayne K.J."/>
            <person name="Tettelin H."/>
            <person name="Glass J.I."/>
            <person name="Rusch D."/>
            <person name="Podicherti R."/>
            <person name="Tsui H.-C.T."/>
            <person name="Winkler M.E."/>
        </authorList>
    </citation>
    <scope>NUCLEOTIDE SEQUENCE</scope>
</reference>
<dbReference type="AlphaFoldDB" id="A0A382IWE3"/>
<feature type="domain" description="Tripartite ATP-independent periplasmic transporters DctQ component" evidence="9">
    <location>
        <begin position="20"/>
        <end position="154"/>
    </location>
</feature>
<evidence type="ECO:0000256" key="3">
    <source>
        <dbReference type="ARBA" id="ARBA00022475"/>
    </source>
</evidence>
<dbReference type="InterPro" id="IPR055348">
    <property type="entry name" value="DctQ"/>
</dbReference>
<evidence type="ECO:0000256" key="2">
    <source>
        <dbReference type="ARBA" id="ARBA00022448"/>
    </source>
</evidence>